<evidence type="ECO:0000256" key="1">
    <source>
        <dbReference type="SAM" id="Phobius"/>
    </source>
</evidence>
<sequence length="186" mass="19656">MSGNIEGGARHRGWWRIIVWGGPAVLLLIPAVAMQFSDEVQWTAFDFIVAAVILAVPAALIELTMRASRSVAYRAGVVVALGTAFLITWSNLAVGIIGNEDNPINQIFFGVILIAIVSAFIANFRARGMALAMAATAVAMAATAIPAFMDGSVVVRLIAIFTALWLLSAWLFHKAATGQATVAAES</sequence>
<dbReference type="EMBL" id="JACIDM010000003">
    <property type="protein sequence ID" value="MBB4084237.1"/>
    <property type="molecule type" value="Genomic_DNA"/>
</dbReference>
<feature type="transmembrane region" description="Helical" evidence="1">
    <location>
        <begin position="17"/>
        <end position="36"/>
    </location>
</feature>
<keyword evidence="1" id="KW-0812">Transmembrane</keyword>
<organism evidence="2 3">
    <name type="scientific">Brevundimonas lenta</name>
    <dbReference type="NCBI Taxonomy" id="424796"/>
    <lineage>
        <taxon>Bacteria</taxon>
        <taxon>Pseudomonadati</taxon>
        <taxon>Pseudomonadota</taxon>
        <taxon>Alphaproteobacteria</taxon>
        <taxon>Caulobacterales</taxon>
        <taxon>Caulobacteraceae</taxon>
        <taxon>Brevundimonas</taxon>
    </lineage>
</organism>
<dbReference type="RefSeq" id="WP_183205512.1">
    <property type="nucleotide sequence ID" value="NZ_BAAAER010000003.1"/>
</dbReference>
<feature type="transmembrane region" description="Helical" evidence="1">
    <location>
        <begin position="154"/>
        <end position="172"/>
    </location>
</feature>
<feature type="transmembrane region" description="Helical" evidence="1">
    <location>
        <begin position="75"/>
        <end position="98"/>
    </location>
</feature>
<reference evidence="2 3" key="1">
    <citation type="submission" date="2020-08" db="EMBL/GenBank/DDBJ databases">
        <title>Genomic Encyclopedia of Type Strains, Phase IV (KMG-IV): sequencing the most valuable type-strain genomes for metagenomic binning, comparative biology and taxonomic classification.</title>
        <authorList>
            <person name="Goeker M."/>
        </authorList>
    </citation>
    <scope>NUCLEOTIDE SEQUENCE [LARGE SCALE GENOMIC DNA]</scope>
    <source>
        <strain evidence="2 3">DSM 23960</strain>
    </source>
</reference>
<feature type="transmembrane region" description="Helical" evidence="1">
    <location>
        <begin position="104"/>
        <end position="122"/>
    </location>
</feature>
<keyword evidence="3" id="KW-1185">Reference proteome</keyword>
<name>A0A7W6JHJ3_9CAUL</name>
<evidence type="ECO:0000313" key="3">
    <source>
        <dbReference type="Proteomes" id="UP000529946"/>
    </source>
</evidence>
<dbReference type="AlphaFoldDB" id="A0A7W6JHJ3"/>
<gene>
    <name evidence="2" type="ORF">GGR12_003125</name>
</gene>
<dbReference type="Proteomes" id="UP000529946">
    <property type="component" value="Unassembled WGS sequence"/>
</dbReference>
<comment type="caution">
    <text evidence="2">The sequence shown here is derived from an EMBL/GenBank/DDBJ whole genome shotgun (WGS) entry which is preliminary data.</text>
</comment>
<evidence type="ECO:0000313" key="2">
    <source>
        <dbReference type="EMBL" id="MBB4084237.1"/>
    </source>
</evidence>
<keyword evidence="1" id="KW-0472">Membrane</keyword>
<keyword evidence="1" id="KW-1133">Transmembrane helix</keyword>
<accession>A0A7W6JHJ3</accession>
<proteinExistence type="predicted"/>
<feature type="transmembrane region" description="Helical" evidence="1">
    <location>
        <begin position="129"/>
        <end position="148"/>
    </location>
</feature>
<feature type="transmembrane region" description="Helical" evidence="1">
    <location>
        <begin position="42"/>
        <end position="63"/>
    </location>
</feature>
<protein>
    <submittedName>
        <fullName evidence="2">Uncharacterized protein</fullName>
    </submittedName>
</protein>